<reference evidence="1" key="1">
    <citation type="submission" date="2018-06" db="EMBL/GenBank/DDBJ databases">
        <authorList>
            <person name="Zhirakovskaya E."/>
        </authorList>
    </citation>
    <scope>NUCLEOTIDE SEQUENCE</scope>
</reference>
<protein>
    <recommendedName>
        <fullName evidence="2">Capsule assembly protein Wzi</fullName>
    </recommendedName>
</protein>
<evidence type="ECO:0000313" key="1">
    <source>
        <dbReference type="EMBL" id="VAX18709.1"/>
    </source>
</evidence>
<dbReference type="InterPro" id="IPR026950">
    <property type="entry name" value="Caps_assemb_Wzi"/>
</dbReference>
<dbReference type="EMBL" id="UOGD01000113">
    <property type="protein sequence ID" value="VAX18709.1"/>
    <property type="molecule type" value="Genomic_DNA"/>
</dbReference>
<dbReference type="Pfam" id="PF14052">
    <property type="entry name" value="Caps_assemb_Wzi"/>
    <property type="match status" value="1"/>
</dbReference>
<evidence type="ECO:0008006" key="2">
    <source>
        <dbReference type="Google" id="ProtNLM"/>
    </source>
</evidence>
<name>A0A3B1BL84_9ZZZZ</name>
<dbReference type="AlphaFoldDB" id="A0A3B1BL84"/>
<proteinExistence type="predicted"/>
<sequence>MKNSRLIIILLFAFHVYLPFGMVSSLFAQVVNQPLHSDVYQYLSRISQRGIIEYHDEIKPLPRKYIAQKLMECREASNKLTKLERDELEFYMKDFGREIKGQVKSQTCPAKQQRRRKSKVKSLYLDSYYDSLFHVSRLPTVASAKVGLTSHVFFGKDPYGRIRLFSYEDSLFAVNLSPILGYSYGKNDGEKQTHLWNGFSVYGYLTDYIGFSFDFRDNSEVGNNIDRTKEFTPVTGITPSKQSSNSVEYSKFRAMIGTDWEWGSFSIGKDFINWGYGGNGLLTLSSKAPSFPYFRLDLYPAKWISFNYFHAWLESDVIDSSSIYPTYRDGIDRIQYRSKYLASHTLTFYPVHGLSFSLGESIVYSDKLQFLYLFPFSFFRAADHYLSDNNNSAGDNSQFFFNVSSRNHIPNTHLYASLFIDEIALSDLGDPERERNQLGYTLGASVTDLPINNLTFSLVYTRINPFVYRHYIPTQTYESRSYVMGHWMQHNADQIYASLRYRIIRGLQAVVWGEYIRKGGDGTVDDQYTRPSKPFLFGLRTNYTNWGASIRYEFIHELFASLKFQSYFTSEEQSNDIMADTHRSEFFFSLNYGF</sequence>
<accession>A0A3B1BL84</accession>
<dbReference type="Gene3D" id="2.40.160.130">
    <property type="entry name" value="Capsule assembly protein Wzi"/>
    <property type="match status" value="1"/>
</dbReference>
<dbReference type="InterPro" id="IPR038636">
    <property type="entry name" value="Wzi_sf"/>
</dbReference>
<gene>
    <name evidence="1" type="ORF">MNBD_IGNAVI01-1790</name>
</gene>
<organism evidence="1">
    <name type="scientific">hydrothermal vent metagenome</name>
    <dbReference type="NCBI Taxonomy" id="652676"/>
    <lineage>
        <taxon>unclassified sequences</taxon>
        <taxon>metagenomes</taxon>
        <taxon>ecological metagenomes</taxon>
    </lineage>
</organism>